<feature type="transmembrane region" description="Helical" evidence="5">
    <location>
        <begin position="90"/>
        <end position="110"/>
    </location>
</feature>
<feature type="transmembrane region" description="Helical" evidence="5">
    <location>
        <begin position="141"/>
        <end position="162"/>
    </location>
</feature>
<evidence type="ECO:0000256" key="4">
    <source>
        <dbReference type="ARBA" id="ARBA00023136"/>
    </source>
</evidence>
<accession>A0A3S8U7V5</accession>
<dbReference type="GO" id="GO:0016020">
    <property type="term" value="C:membrane"/>
    <property type="evidence" value="ECO:0007669"/>
    <property type="project" value="UniProtKB-SubCell"/>
</dbReference>
<keyword evidence="4 5" id="KW-0472">Membrane</keyword>
<feature type="transmembrane region" description="Helical" evidence="5">
    <location>
        <begin position="174"/>
        <end position="194"/>
    </location>
</feature>
<dbReference type="RefSeq" id="WP_125325931.1">
    <property type="nucleotide sequence ID" value="NZ_CP034328.1"/>
</dbReference>
<feature type="transmembrane region" description="Helical" evidence="5">
    <location>
        <begin position="117"/>
        <end position="135"/>
    </location>
</feature>
<feature type="transmembrane region" description="Helical" evidence="5">
    <location>
        <begin position="32"/>
        <end position="53"/>
    </location>
</feature>
<dbReference type="OrthoDB" id="321830at2"/>
<protein>
    <submittedName>
        <fullName evidence="7">DMT family transporter</fullName>
    </submittedName>
</protein>
<feature type="transmembrane region" description="Helical" evidence="5">
    <location>
        <begin position="231"/>
        <end position="250"/>
    </location>
</feature>
<evidence type="ECO:0000256" key="2">
    <source>
        <dbReference type="ARBA" id="ARBA00022692"/>
    </source>
</evidence>
<evidence type="ECO:0000256" key="1">
    <source>
        <dbReference type="ARBA" id="ARBA00004141"/>
    </source>
</evidence>
<dbReference type="InterPro" id="IPR050638">
    <property type="entry name" value="AA-Vitamin_Transporters"/>
</dbReference>
<keyword evidence="8" id="KW-1185">Reference proteome</keyword>
<dbReference type="PANTHER" id="PTHR32322:SF9">
    <property type="entry name" value="AMINO-ACID METABOLITE EFFLUX PUMP-RELATED"/>
    <property type="match status" value="1"/>
</dbReference>
<evidence type="ECO:0000256" key="5">
    <source>
        <dbReference type="SAM" id="Phobius"/>
    </source>
</evidence>
<dbReference type="InterPro" id="IPR000620">
    <property type="entry name" value="EamA_dom"/>
</dbReference>
<feature type="transmembrane region" description="Helical" evidence="5">
    <location>
        <begin position="256"/>
        <end position="276"/>
    </location>
</feature>
<evidence type="ECO:0000256" key="3">
    <source>
        <dbReference type="ARBA" id="ARBA00022989"/>
    </source>
</evidence>
<gene>
    <name evidence="7" type="ORF">EI545_13360</name>
</gene>
<evidence type="ECO:0000313" key="7">
    <source>
        <dbReference type="EMBL" id="AZL59736.1"/>
    </source>
</evidence>
<dbReference type="KEGG" id="taw:EI545_13360"/>
<keyword evidence="3 5" id="KW-1133">Transmembrane helix</keyword>
<dbReference type="PANTHER" id="PTHR32322">
    <property type="entry name" value="INNER MEMBRANE TRANSPORTER"/>
    <property type="match status" value="1"/>
</dbReference>
<proteinExistence type="predicted"/>
<sequence length="282" mass="28681">MRLFLLVALTMLAFAGNSVLNRWAVGPGHIGAVEFASLRLLAGAVVLATLVLWHRQGLAWPGRQGRLAGVLGLSAYLLGFSLAYRGLDAGTGALVLFGMVQVTMFAGALWSREAVPLRRWVGAGVALGGLALIAAPGGAGLALGPFAMMALAGVGWGIYSLAGRGATDPLAATAWNFLLAVPIVLPLGLVAGFARPDATGVWLAVVSGAVTSGLGYALWYAVLPRLGAARAAVAQLSVPVLAALGGAALLAEVPGLRFWLASGLVLGGVALASLPYRSLTRR</sequence>
<evidence type="ECO:0000313" key="8">
    <source>
        <dbReference type="Proteomes" id="UP000282002"/>
    </source>
</evidence>
<feature type="transmembrane region" description="Helical" evidence="5">
    <location>
        <begin position="65"/>
        <end position="84"/>
    </location>
</feature>
<dbReference type="Pfam" id="PF00892">
    <property type="entry name" value="EamA"/>
    <property type="match status" value="2"/>
</dbReference>
<dbReference type="SUPFAM" id="SSF103481">
    <property type="entry name" value="Multidrug resistance efflux transporter EmrE"/>
    <property type="match status" value="2"/>
</dbReference>
<evidence type="ECO:0000259" key="6">
    <source>
        <dbReference type="Pfam" id="PF00892"/>
    </source>
</evidence>
<reference evidence="7 8" key="1">
    <citation type="submission" date="2018-12" db="EMBL/GenBank/DDBJ databases">
        <title>Complete genome sequencing of Tabrizicola sp. K13M18.</title>
        <authorList>
            <person name="Bae J.-W."/>
        </authorList>
    </citation>
    <scope>NUCLEOTIDE SEQUENCE [LARGE SCALE GENOMIC DNA]</scope>
    <source>
        <strain evidence="7 8">K13M18</strain>
    </source>
</reference>
<dbReference type="Proteomes" id="UP000282002">
    <property type="component" value="Chromosome"/>
</dbReference>
<feature type="domain" description="EamA" evidence="6">
    <location>
        <begin position="148"/>
        <end position="273"/>
    </location>
</feature>
<name>A0A3S8U7V5_9RHOB</name>
<feature type="domain" description="EamA" evidence="6">
    <location>
        <begin position="5"/>
        <end position="134"/>
    </location>
</feature>
<feature type="transmembrane region" description="Helical" evidence="5">
    <location>
        <begin position="200"/>
        <end position="219"/>
    </location>
</feature>
<dbReference type="AlphaFoldDB" id="A0A3S8U7V5"/>
<dbReference type="EMBL" id="CP034328">
    <property type="protein sequence ID" value="AZL59736.1"/>
    <property type="molecule type" value="Genomic_DNA"/>
</dbReference>
<dbReference type="InterPro" id="IPR037185">
    <property type="entry name" value="EmrE-like"/>
</dbReference>
<organism evidence="7 8">
    <name type="scientific">Tabrizicola piscis</name>
    <dbReference type="NCBI Taxonomy" id="2494374"/>
    <lineage>
        <taxon>Bacteria</taxon>
        <taxon>Pseudomonadati</taxon>
        <taxon>Pseudomonadota</taxon>
        <taxon>Alphaproteobacteria</taxon>
        <taxon>Rhodobacterales</taxon>
        <taxon>Paracoccaceae</taxon>
        <taxon>Tabrizicola</taxon>
    </lineage>
</organism>
<comment type="subcellular location">
    <subcellularLocation>
        <location evidence="1">Membrane</location>
        <topology evidence="1">Multi-pass membrane protein</topology>
    </subcellularLocation>
</comment>
<keyword evidence="2 5" id="KW-0812">Transmembrane</keyword>